<dbReference type="Proteomes" id="UP000557872">
    <property type="component" value="Unassembled WGS sequence"/>
</dbReference>
<name>A0A851GKT9_9BACT</name>
<feature type="transmembrane region" description="Helical" evidence="1">
    <location>
        <begin position="91"/>
        <end position="109"/>
    </location>
</feature>
<reference evidence="2 3" key="1">
    <citation type="submission" date="2020-07" db="EMBL/GenBank/DDBJ databases">
        <title>Roseicoccus Jingziensis gen. nov., sp. nov., isolated from coastal seawater.</title>
        <authorList>
            <person name="Feng X."/>
        </authorList>
    </citation>
    <scope>NUCLEOTIDE SEQUENCE [LARGE SCALE GENOMIC DNA]</scope>
    <source>
        <strain evidence="2 3">N1E253</strain>
    </source>
</reference>
<proteinExistence type="predicted"/>
<keyword evidence="1" id="KW-1133">Transmembrane helix</keyword>
<keyword evidence="3" id="KW-1185">Reference proteome</keyword>
<comment type="caution">
    <text evidence="2">The sequence shown here is derived from an EMBL/GenBank/DDBJ whole genome shotgun (WGS) entry which is preliminary data.</text>
</comment>
<dbReference type="RefSeq" id="WP_178934999.1">
    <property type="nucleotide sequence ID" value="NZ_JACBAZ010000020.1"/>
</dbReference>
<evidence type="ECO:0000256" key="1">
    <source>
        <dbReference type="SAM" id="Phobius"/>
    </source>
</evidence>
<sequence length="132" mass="14910">MNDENVLFERYYDVVLRQIMWGDSCEEAIQRLEVNSVPVNLSKRIVQTAWKERVSSIRAIFWKKLILGGLLFSIGALLTIGVYHLSEGYKVWSFKALFIPLAPAAYGFWKMMEGFAGIITAGSMTGPVSDIE</sequence>
<evidence type="ECO:0000313" key="3">
    <source>
        <dbReference type="Proteomes" id="UP000557872"/>
    </source>
</evidence>
<organism evidence="2 3">
    <name type="scientific">Oceaniferula marina</name>
    <dbReference type="NCBI Taxonomy" id="2748318"/>
    <lineage>
        <taxon>Bacteria</taxon>
        <taxon>Pseudomonadati</taxon>
        <taxon>Verrucomicrobiota</taxon>
        <taxon>Verrucomicrobiia</taxon>
        <taxon>Verrucomicrobiales</taxon>
        <taxon>Verrucomicrobiaceae</taxon>
        <taxon>Oceaniferula</taxon>
    </lineage>
</organism>
<evidence type="ECO:0000313" key="2">
    <source>
        <dbReference type="EMBL" id="NWK57662.1"/>
    </source>
</evidence>
<keyword evidence="1" id="KW-0472">Membrane</keyword>
<dbReference type="AlphaFoldDB" id="A0A851GKT9"/>
<protein>
    <submittedName>
        <fullName evidence="2">Uncharacterized protein</fullName>
    </submittedName>
</protein>
<gene>
    <name evidence="2" type="ORF">HW115_18740</name>
</gene>
<keyword evidence="1" id="KW-0812">Transmembrane</keyword>
<accession>A0A851GKT9</accession>
<dbReference type="EMBL" id="JACBAZ010000020">
    <property type="protein sequence ID" value="NWK57662.1"/>
    <property type="molecule type" value="Genomic_DNA"/>
</dbReference>
<feature type="transmembrane region" description="Helical" evidence="1">
    <location>
        <begin position="65"/>
        <end position="85"/>
    </location>
</feature>